<sequence length="99" mass="11409">MIEGKTQLYCDADESGNMTRVIYGTDIIPTSPFRYFFMVSKIVIANLDKFYISNGELKQKESTTLIPVEEEKLTTEKQLEEMKKQMEEMKKLIGSLTNS</sequence>
<organism evidence="2 3">
    <name type="scientific">Priestia veravalensis</name>
    <dbReference type="NCBI Taxonomy" id="1414648"/>
    <lineage>
        <taxon>Bacteria</taxon>
        <taxon>Bacillati</taxon>
        <taxon>Bacillota</taxon>
        <taxon>Bacilli</taxon>
        <taxon>Bacillales</taxon>
        <taxon>Bacillaceae</taxon>
        <taxon>Priestia</taxon>
    </lineage>
</organism>
<accession>A0A0V8JRT3</accession>
<protein>
    <submittedName>
        <fullName evidence="2">Uncharacterized protein</fullName>
    </submittedName>
</protein>
<keyword evidence="1" id="KW-0175">Coiled coil</keyword>
<evidence type="ECO:0000313" key="2">
    <source>
        <dbReference type="EMBL" id="KSU89806.1"/>
    </source>
</evidence>
<dbReference type="AlphaFoldDB" id="A0A0V8JRT3"/>
<gene>
    <name evidence="2" type="ORF">AS180_00100</name>
</gene>
<name>A0A0V8JRT3_9BACI</name>
<reference evidence="2 3" key="1">
    <citation type="submission" date="2015-11" db="EMBL/GenBank/DDBJ databases">
        <title>Bacillus caseinolyticus sp nov.</title>
        <authorList>
            <person name="Dastager S.G."/>
            <person name="Mawlankar R."/>
        </authorList>
    </citation>
    <scope>NUCLEOTIDE SEQUENCE [LARGE SCALE GENOMIC DNA]</scope>
    <source>
        <strain evidence="2 3">SGD-V-76</strain>
    </source>
</reference>
<dbReference type="RefSeq" id="WP_025907092.1">
    <property type="nucleotide sequence ID" value="NZ_KQ758627.1"/>
</dbReference>
<evidence type="ECO:0000313" key="3">
    <source>
        <dbReference type="Proteomes" id="UP000053681"/>
    </source>
</evidence>
<comment type="caution">
    <text evidence="2">The sequence shown here is derived from an EMBL/GenBank/DDBJ whole genome shotgun (WGS) entry which is preliminary data.</text>
</comment>
<evidence type="ECO:0000256" key="1">
    <source>
        <dbReference type="SAM" id="Coils"/>
    </source>
</evidence>
<keyword evidence="3" id="KW-1185">Reference proteome</keyword>
<feature type="coiled-coil region" evidence="1">
    <location>
        <begin position="72"/>
        <end position="99"/>
    </location>
</feature>
<dbReference type="EMBL" id="LNQP01000001">
    <property type="protein sequence ID" value="KSU89806.1"/>
    <property type="molecule type" value="Genomic_DNA"/>
</dbReference>
<proteinExistence type="predicted"/>
<dbReference type="Proteomes" id="UP000053681">
    <property type="component" value="Unassembled WGS sequence"/>
</dbReference>